<evidence type="ECO:0000256" key="1">
    <source>
        <dbReference type="SAM" id="SignalP"/>
    </source>
</evidence>
<proteinExistence type="predicted"/>
<accession>A0ABY4CDA4</accession>
<dbReference type="EMBL" id="CP093442">
    <property type="protein sequence ID" value="UOF02922.1"/>
    <property type="molecule type" value="Genomic_DNA"/>
</dbReference>
<organism evidence="2 3">
    <name type="scientific">Bdellovibrio reynosensis</name>
    <dbReference type="NCBI Taxonomy" id="2835041"/>
    <lineage>
        <taxon>Bacteria</taxon>
        <taxon>Pseudomonadati</taxon>
        <taxon>Bdellovibrionota</taxon>
        <taxon>Bdellovibrionia</taxon>
        <taxon>Bdellovibrionales</taxon>
        <taxon>Pseudobdellovibrionaceae</taxon>
        <taxon>Bdellovibrio</taxon>
    </lineage>
</organism>
<name>A0ABY4CDA4_9BACT</name>
<evidence type="ECO:0008006" key="4">
    <source>
        <dbReference type="Google" id="ProtNLM"/>
    </source>
</evidence>
<sequence length="572" mass="64528">MTSKILSIAMSAFLCSHAVAQSKIGLPVVDLETQFYQEITRSENPEKPTIQGIFEEVPDGLSNKDIQPDCDPRRFEDSILGKNLTTAKYFQAARKYFEKCSRELTSGSWLGIPGLLKFSKFQYPFFSHPQVKEFTVKLPSGVRVPGILALKQDPRPRPLVIVKCGVFCSAAQGPSLKSYLMHLFDQSPFNVLLLANQTGMDYIYLNKMVTMGGWSEGYEGLEVGKWMLTKWEHKDRISSVHFMGISLGGNAAVMGAAFNDKYLLESGKKIFNSVTAICPVVSLKPTLDNLYGGQVVGRVFAKMTKEHFSEARNYIQDVPEMLTDDKIPSRTGLADFIGDLNSTSLQRRGIASTPQSYFKSNNFWNWKEEVKTPLMVWASKDDMVVNNRINAQVIEQNDFYEKSPWVGVLNLKYGNHCGFSSAYGFAASAAVLRTFVLNHSPEFVNSYSVQQEVPWNYGFKKLPIQSIHLGQSFNFYSQSEEAKVTFRIYNSQGGESCYEKGPWDLNTCSYAKDFWIPIKDLKALGARVPRTEAEAQSITREFNTKVEFRVKNGPLSGTNSNEFVLRWRHGFE</sequence>
<reference evidence="2" key="1">
    <citation type="submission" date="2022-03" db="EMBL/GenBank/DDBJ databases">
        <title>Genome Identification and Characterization of new species Bdellovibrio reynosense LBG001 sp. nov. from a Mexico soil sample.</title>
        <authorList>
            <person name="Camilli A."/>
            <person name="Ajao Y."/>
            <person name="Guo X."/>
        </authorList>
    </citation>
    <scope>NUCLEOTIDE SEQUENCE</scope>
    <source>
        <strain evidence="2">LBG001</strain>
    </source>
</reference>
<feature type="chain" id="PRO_5046800160" description="Alpha/beta hydrolase" evidence="1">
    <location>
        <begin position="21"/>
        <end position="572"/>
    </location>
</feature>
<protein>
    <recommendedName>
        <fullName evidence="4">Alpha/beta hydrolase</fullName>
    </recommendedName>
</protein>
<dbReference type="InterPro" id="IPR029058">
    <property type="entry name" value="AB_hydrolase_fold"/>
</dbReference>
<dbReference type="SUPFAM" id="SSF53474">
    <property type="entry name" value="alpha/beta-Hydrolases"/>
    <property type="match status" value="1"/>
</dbReference>
<dbReference type="Proteomes" id="UP000830116">
    <property type="component" value="Chromosome"/>
</dbReference>
<gene>
    <name evidence="2" type="ORF">MNR06_08140</name>
</gene>
<keyword evidence="1" id="KW-0732">Signal</keyword>
<evidence type="ECO:0000313" key="3">
    <source>
        <dbReference type="Proteomes" id="UP000830116"/>
    </source>
</evidence>
<dbReference type="RefSeq" id="WP_243540741.1">
    <property type="nucleotide sequence ID" value="NZ_CP093442.1"/>
</dbReference>
<keyword evidence="3" id="KW-1185">Reference proteome</keyword>
<dbReference type="Gene3D" id="3.40.50.1820">
    <property type="entry name" value="alpha/beta hydrolase"/>
    <property type="match status" value="1"/>
</dbReference>
<evidence type="ECO:0000313" key="2">
    <source>
        <dbReference type="EMBL" id="UOF02922.1"/>
    </source>
</evidence>
<feature type="signal peptide" evidence="1">
    <location>
        <begin position="1"/>
        <end position="20"/>
    </location>
</feature>